<feature type="region of interest" description="Disordered" evidence="1">
    <location>
        <begin position="85"/>
        <end position="114"/>
    </location>
</feature>
<proteinExistence type="predicted"/>
<evidence type="ECO:0008006" key="4">
    <source>
        <dbReference type="Google" id="ProtNLM"/>
    </source>
</evidence>
<feature type="region of interest" description="Disordered" evidence="1">
    <location>
        <begin position="134"/>
        <end position="184"/>
    </location>
</feature>
<name>A0A3D8RIE3_9HELO</name>
<keyword evidence="3" id="KW-1185">Reference proteome</keyword>
<comment type="caution">
    <text evidence="2">The sequence shown here is derived from an EMBL/GenBank/DDBJ whole genome shotgun (WGS) entry which is preliminary data.</text>
</comment>
<feature type="region of interest" description="Disordered" evidence="1">
    <location>
        <begin position="336"/>
        <end position="385"/>
    </location>
</feature>
<reference evidence="2 3" key="1">
    <citation type="journal article" date="2018" name="IMA Fungus">
        <title>IMA Genome-F 9: Draft genome sequence of Annulohypoxylon stygium, Aspergillus mulundensis, Berkeleyomyces basicola (syn. Thielaviopsis basicola), Ceratocystis smalleyi, two Cercospora beticola strains, Coleophoma cylindrospora, Fusarium fracticaudum, Phialophora cf. hyalina, and Morchella septimelata.</title>
        <authorList>
            <person name="Wingfield B.D."/>
            <person name="Bills G.F."/>
            <person name="Dong Y."/>
            <person name="Huang W."/>
            <person name="Nel W.J."/>
            <person name="Swalarsk-Parry B.S."/>
            <person name="Vaghefi N."/>
            <person name="Wilken P.M."/>
            <person name="An Z."/>
            <person name="de Beer Z.W."/>
            <person name="De Vos L."/>
            <person name="Chen L."/>
            <person name="Duong T.A."/>
            <person name="Gao Y."/>
            <person name="Hammerbacher A."/>
            <person name="Kikkert J.R."/>
            <person name="Li Y."/>
            <person name="Li H."/>
            <person name="Li K."/>
            <person name="Li Q."/>
            <person name="Liu X."/>
            <person name="Ma X."/>
            <person name="Naidoo K."/>
            <person name="Pethybridge S.J."/>
            <person name="Sun J."/>
            <person name="Steenkamp E.T."/>
            <person name="van der Nest M.A."/>
            <person name="van Wyk S."/>
            <person name="Wingfield M.J."/>
            <person name="Xiong C."/>
            <person name="Yue Q."/>
            <person name="Zhang X."/>
        </authorList>
    </citation>
    <scope>NUCLEOTIDE SEQUENCE [LARGE SCALE GENOMIC DNA]</scope>
    <source>
        <strain evidence="2 3">BP5796</strain>
    </source>
</reference>
<feature type="region of interest" description="Disordered" evidence="1">
    <location>
        <begin position="470"/>
        <end position="503"/>
    </location>
</feature>
<dbReference type="OrthoDB" id="5426191at2759"/>
<protein>
    <recommendedName>
        <fullName evidence="4">Oxidoreductase-like protein</fullName>
    </recommendedName>
</protein>
<dbReference type="Proteomes" id="UP000256328">
    <property type="component" value="Unassembled WGS sequence"/>
</dbReference>
<feature type="compositionally biased region" description="Basic and acidic residues" evidence="1">
    <location>
        <begin position="336"/>
        <end position="359"/>
    </location>
</feature>
<organism evidence="2 3">
    <name type="scientific">Coleophoma crateriformis</name>
    <dbReference type="NCBI Taxonomy" id="565419"/>
    <lineage>
        <taxon>Eukaryota</taxon>
        <taxon>Fungi</taxon>
        <taxon>Dikarya</taxon>
        <taxon>Ascomycota</taxon>
        <taxon>Pezizomycotina</taxon>
        <taxon>Leotiomycetes</taxon>
        <taxon>Helotiales</taxon>
        <taxon>Dermateaceae</taxon>
        <taxon>Coleophoma</taxon>
    </lineage>
</organism>
<evidence type="ECO:0000313" key="3">
    <source>
        <dbReference type="Proteomes" id="UP000256328"/>
    </source>
</evidence>
<dbReference type="AlphaFoldDB" id="A0A3D8RIE3"/>
<evidence type="ECO:0000256" key="1">
    <source>
        <dbReference type="SAM" id="MobiDB-lite"/>
    </source>
</evidence>
<sequence length="557" mass="60485">MAPQVEASSLSDIIHLAANPPKYPRNPTETARQSLVLYIARVPGSQDIILTTLKPQLKNVTAADVASSLYYLHLDTEDDERLLADGLGPEAPSPITPLAKPLPRKPLPDSARSSIDLQPSLFTSLTPEPITKYMGVPPDALPREPPRQYTPDVVPRRPLAPRAPPSDASIGRKPLPSLPSAVSQPRIVVAPADSPLSQAPNQTYSPMRPELPMTNSFNSVNSTGSKPSNELAPKDFSITVIRRDPSSGGQWNIGKVFGKPLLQDGRKAQQKKCNYSMTVHLSNPGYNWFRDPASSQSSNGSAENAGIAQNAINSMPVPSPSAGFYRQIQMERSNFWDRTSKQQKRDSLDAVKARSEFTHTRSSSEASGMSSMIDEVDPSDSSNSRANGYVFTSPWGGRCTFGTKSGGRTLSCKHTLLDRGSSTNTYGGVPTISAPLSELRFNLPASALFKSASRNDGHPKSRFSHIKSKLSVDTNRPPLPPRPHPTSYAAMYPSDDEDEDDSRLDLSIGQEKAGGGNRGKRAKLGKLIIHDEGLKMLDLVVAANMSVWWSVWESGQQ</sequence>
<evidence type="ECO:0000313" key="2">
    <source>
        <dbReference type="EMBL" id="RDW73813.1"/>
    </source>
</evidence>
<gene>
    <name evidence="2" type="ORF">BP5796_07255</name>
</gene>
<accession>A0A3D8RIE3</accession>
<dbReference type="EMBL" id="PDLN01000010">
    <property type="protein sequence ID" value="RDW73813.1"/>
    <property type="molecule type" value="Genomic_DNA"/>
</dbReference>